<keyword evidence="1" id="KW-0732">Signal</keyword>
<name>A0A2C4PZT8_9BACI</name>
<protein>
    <recommendedName>
        <fullName evidence="4">Secreted protein</fullName>
    </recommendedName>
</protein>
<evidence type="ECO:0000256" key="1">
    <source>
        <dbReference type="SAM" id="SignalP"/>
    </source>
</evidence>
<feature type="signal peptide" evidence="1">
    <location>
        <begin position="1"/>
        <end position="19"/>
    </location>
</feature>
<evidence type="ECO:0008006" key="4">
    <source>
        <dbReference type="Google" id="ProtNLM"/>
    </source>
</evidence>
<accession>A0A2C4PZT8</accession>
<evidence type="ECO:0000313" key="3">
    <source>
        <dbReference type="Proteomes" id="UP000225997"/>
    </source>
</evidence>
<sequence>MKKMVKLISLFSISFFMMANTGSAQGFVNVTPTDRTIFSEPYYLDDYSYFGWEVSNQKNSQHPVQYEIIKDGTILKSGMVPKGTSINGGLPKWGKGEYLLVLKCNKGYSTGCSATGTIAIAIE</sequence>
<organism evidence="2 3">
    <name type="scientific">Bacillus toyonensis</name>
    <dbReference type="NCBI Taxonomy" id="155322"/>
    <lineage>
        <taxon>Bacteria</taxon>
        <taxon>Bacillati</taxon>
        <taxon>Bacillota</taxon>
        <taxon>Bacilli</taxon>
        <taxon>Bacillales</taxon>
        <taxon>Bacillaceae</taxon>
        <taxon>Bacillus</taxon>
        <taxon>Bacillus cereus group</taxon>
    </lineage>
</organism>
<evidence type="ECO:0000313" key="2">
    <source>
        <dbReference type="EMBL" id="PHD57753.1"/>
    </source>
</evidence>
<dbReference type="EMBL" id="NUSQ01000218">
    <property type="protein sequence ID" value="PHD57753.1"/>
    <property type="molecule type" value="Genomic_DNA"/>
</dbReference>
<comment type="caution">
    <text evidence="2">The sequence shown here is derived from an EMBL/GenBank/DDBJ whole genome shotgun (WGS) entry which is preliminary data.</text>
</comment>
<proteinExistence type="predicted"/>
<feature type="chain" id="PRO_5038501594" description="Secreted protein" evidence="1">
    <location>
        <begin position="20"/>
        <end position="123"/>
    </location>
</feature>
<dbReference type="Proteomes" id="UP000225997">
    <property type="component" value="Unassembled WGS sequence"/>
</dbReference>
<reference evidence="2 3" key="1">
    <citation type="submission" date="2017-09" db="EMBL/GenBank/DDBJ databases">
        <title>Large-scale bioinformatics analysis of Bacillus genomes uncovers conserved roles of natural products in bacterial physiology.</title>
        <authorList>
            <consortium name="Agbiome Team Llc"/>
            <person name="Bleich R.M."/>
            <person name="Grubbs K.J."/>
            <person name="Santa Maria K.C."/>
            <person name="Allen S.E."/>
            <person name="Farag S."/>
            <person name="Shank E.A."/>
            <person name="Bowers A."/>
        </authorList>
    </citation>
    <scope>NUCLEOTIDE SEQUENCE [LARGE SCALE GENOMIC DNA]</scope>
    <source>
        <strain evidence="2 3">AFS044250</strain>
    </source>
</reference>
<gene>
    <name evidence="2" type="ORF">COF40_29125</name>
</gene>
<dbReference type="RefSeq" id="WP_100064448.1">
    <property type="nucleotide sequence ID" value="NZ_NUSQ01000218.1"/>
</dbReference>
<dbReference type="AlphaFoldDB" id="A0A2C4PZT8"/>